<sequence>MADYRSHAISDACRSGRLRPGHPDAFAGMLTSPFPKGDDGGGSAHKVLGSGWTAPRRARAFACAQLGLWGLPHLVETAELLVSELVTNAVRATNAVSSPPIVSSMFPVTLRSVAVRLRLSARSRSLFIEVWDASAGAPVPRRDGGPGDGGLEEGGRGLELVDCLATRWGYHTARDRGKIVWCELPTSPVVAADSASAGEGAPPEVSVPVRAVATVGSPPAAALAVPAQALPRRVRRHHRAERAEGPDRDTLLRVLQGLRDLD</sequence>
<dbReference type="AlphaFoldDB" id="A0A8J3RBD8"/>
<keyword evidence="4" id="KW-1185">Reference proteome</keyword>
<dbReference type="GO" id="GO:0004674">
    <property type="term" value="F:protein serine/threonine kinase activity"/>
    <property type="evidence" value="ECO:0007669"/>
    <property type="project" value="UniProtKB-KW"/>
</dbReference>
<evidence type="ECO:0000259" key="2">
    <source>
        <dbReference type="Pfam" id="PF13581"/>
    </source>
</evidence>
<dbReference type="InterPro" id="IPR003594">
    <property type="entry name" value="HATPase_dom"/>
</dbReference>
<dbReference type="CDD" id="cd16936">
    <property type="entry name" value="HATPase_RsbW-like"/>
    <property type="match status" value="1"/>
</dbReference>
<accession>A0A8J3RBD8</accession>
<feature type="domain" description="Histidine kinase/HSP90-like ATPase" evidence="2">
    <location>
        <begin position="59"/>
        <end position="181"/>
    </location>
</feature>
<dbReference type="Proteomes" id="UP000610966">
    <property type="component" value="Unassembled WGS sequence"/>
</dbReference>
<organism evidence="3 4">
    <name type="scientific">Sphaerimonospora thailandensis</name>
    <dbReference type="NCBI Taxonomy" id="795644"/>
    <lineage>
        <taxon>Bacteria</taxon>
        <taxon>Bacillati</taxon>
        <taxon>Actinomycetota</taxon>
        <taxon>Actinomycetes</taxon>
        <taxon>Streptosporangiales</taxon>
        <taxon>Streptosporangiaceae</taxon>
        <taxon>Sphaerimonospora</taxon>
    </lineage>
</organism>
<dbReference type="PANTHER" id="PTHR35526">
    <property type="entry name" value="ANTI-SIGMA-F FACTOR RSBW-RELATED"/>
    <property type="match status" value="1"/>
</dbReference>
<keyword evidence="1" id="KW-0723">Serine/threonine-protein kinase</keyword>
<evidence type="ECO:0000313" key="4">
    <source>
        <dbReference type="Proteomes" id="UP000610966"/>
    </source>
</evidence>
<dbReference type="SUPFAM" id="SSF55874">
    <property type="entry name" value="ATPase domain of HSP90 chaperone/DNA topoisomerase II/histidine kinase"/>
    <property type="match status" value="1"/>
</dbReference>
<dbReference type="InterPro" id="IPR036890">
    <property type="entry name" value="HATPase_C_sf"/>
</dbReference>
<keyword evidence="1" id="KW-0418">Kinase</keyword>
<evidence type="ECO:0000313" key="3">
    <source>
        <dbReference type="EMBL" id="GIH71918.1"/>
    </source>
</evidence>
<protein>
    <recommendedName>
        <fullName evidence="2">Histidine kinase/HSP90-like ATPase domain-containing protein</fullName>
    </recommendedName>
</protein>
<keyword evidence="1" id="KW-0808">Transferase</keyword>
<dbReference type="Gene3D" id="3.30.565.10">
    <property type="entry name" value="Histidine kinase-like ATPase, C-terminal domain"/>
    <property type="match status" value="1"/>
</dbReference>
<dbReference type="EMBL" id="BOOG01000042">
    <property type="protein sequence ID" value="GIH71918.1"/>
    <property type="molecule type" value="Genomic_DNA"/>
</dbReference>
<evidence type="ECO:0000256" key="1">
    <source>
        <dbReference type="ARBA" id="ARBA00022527"/>
    </source>
</evidence>
<proteinExistence type="predicted"/>
<name>A0A8J3RBD8_9ACTN</name>
<comment type="caution">
    <text evidence="3">The sequence shown here is derived from an EMBL/GenBank/DDBJ whole genome shotgun (WGS) entry which is preliminary data.</text>
</comment>
<gene>
    <name evidence="3" type="ORF">Mth01_41710</name>
</gene>
<dbReference type="PANTHER" id="PTHR35526:SF3">
    <property type="entry name" value="ANTI-SIGMA-F FACTOR RSBW"/>
    <property type="match status" value="1"/>
</dbReference>
<dbReference type="Pfam" id="PF13581">
    <property type="entry name" value="HATPase_c_2"/>
    <property type="match status" value="1"/>
</dbReference>
<dbReference type="InterPro" id="IPR050267">
    <property type="entry name" value="Anti-sigma-factor_SerPK"/>
</dbReference>
<reference evidence="3" key="1">
    <citation type="submission" date="2021-01" db="EMBL/GenBank/DDBJ databases">
        <title>Whole genome shotgun sequence of Sphaerimonospora thailandensis NBRC 107569.</title>
        <authorList>
            <person name="Komaki H."/>
            <person name="Tamura T."/>
        </authorList>
    </citation>
    <scope>NUCLEOTIDE SEQUENCE</scope>
    <source>
        <strain evidence="3">NBRC 107569</strain>
    </source>
</reference>